<keyword evidence="7" id="KW-0472">Membrane</keyword>
<dbReference type="OrthoDB" id="9805918at2"/>
<name>A0A4D6YG61_9GAMM</name>
<evidence type="ECO:0000256" key="3">
    <source>
        <dbReference type="ARBA" id="ARBA00022517"/>
    </source>
</evidence>
<dbReference type="Gene3D" id="3.40.50.300">
    <property type="entry name" value="P-loop containing nucleotide triphosphate hydrolases"/>
    <property type="match status" value="1"/>
</dbReference>
<evidence type="ECO:0000256" key="6">
    <source>
        <dbReference type="ARBA" id="ARBA00023134"/>
    </source>
</evidence>
<dbReference type="GO" id="GO:0005886">
    <property type="term" value="C:plasma membrane"/>
    <property type="evidence" value="ECO:0007669"/>
    <property type="project" value="UniProtKB-SubCell"/>
</dbReference>
<dbReference type="PANTHER" id="PTHR42698">
    <property type="entry name" value="GTPASE ERA"/>
    <property type="match status" value="1"/>
</dbReference>
<keyword evidence="5 7" id="KW-0694">RNA-binding</keyword>
<dbReference type="NCBIfam" id="NF000908">
    <property type="entry name" value="PRK00089.1"/>
    <property type="match status" value="1"/>
</dbReference>
<dbReference type="SUPFAM" id="SSF54814">
    <property type="entry name" value="Prokaryotic type KH domain (KH-domain type II)"/>
    <property type="match status" value="1"/>
</dbReference>
<keyword evidence="7" id="KW-1003">Cell membrane</keyword>
<organism evidence="10 11">
    <name type="scientific">Buchnera aphidicola</name>
    <name type="common">Therioaphis trifolii</name>
    <dbReference type="NCBI Taxonomy" id="1241884"/>
    <lineage>
        <taxon>Bacteria</taxon>
        <taxon>Pseudomonadati</taxon>
        <taxon>Pseudomonadota</taxon>
        <taxon>Gammaproteobacteria</taxon>
        <taxon>Enterobacterales</taxon>
        <taxon>Erwiniaceae</taxon>
        <taxon>Buchnera</taxon>
    </lineage>
</organism>
<dbReference type="CDD" id="cd22534">
    <property type="entry name" value="KH-II_Era"/>
    <property type="match status" value="1"/>
</dbReference>
<dbReference type="RefSeq" id="WP_158349438.1">
    <property type="nucleotide sequence ID" value="NZ_CP032996.1"/>
</dbReference>
<dbReference type="PANTHER" id="PTHR42698:SF1">
    <property type="entry name" value="GTPASE ERA, MITOCHONDRIAL"/>
    <property type="match status" value="1"/>
</dbReference>
<dbReference type="GO" id="GO:0005525">
    <property type="term" value="F:GTP binding"/>
    <property type="evidence" value="ECO:0007669"/>
    <property type="project" value="UniProtKB-UniRule"/>
</dbReference>
<dbReference type="InterPro" id="IPR009019">
    <property type="entry name" value="KH_sf_prok-type"/>
</dbReference>
<keyword evidence="4 7" id="KW-0547">Nucleotide-binding</keyword>
<evidence type="ECO:0000313" key="10">
    <source>
        <dbReference type="EMBL" id="QCI27173.1"/>
    </source>
</evidence>
<dbReference type="PRINTS" id="PR00449">
    <property type="entry name" value="RASTRNSFRMNG"/>
</dbReference>
<dbReference type="InterPro" id="IPR005662">
    <property type="entry name" value="GTPase_Era-like"/>
</dbReference>
<dbReference type="Proteomes" id="UP000298603">
    <property type="component" value="Chromosome"/>
</dbReference>
<evidence type="ECO:0000256" key="2">
    <source>
        <dbReference type="ARBA" id="ARBA00020484"/>
    </source>
</evidence>
<evidence type="ECO:0000256" key="1">
    <source>
        <dbReference type="ARBA" id="ARBA00007921"/>
    </source>
</evidence>
<dbReference type="Gene3D" id="3.30.300.20">
    <property type="match status" value="1"/>
</dbReference>
<dbReference type="GO" id="GO:0005829">
    <property type="term" value="C:cytosol"/>
    <property type="evidence" value="ECO:0007669"/>
    <property type="project" value="TreeGrafter"/>
</dbReference>
<feature type="binding site" evidence="7">
    <location>
        <begin position="62"/>
        <end position="66"/>
    </location>
    <ligand>
        <name>GTP</name>
        <dbReference type="ChEBI" id="CHEBI:37565"/>
    </ligand>
</feature>
<keyword evidence="7" id="KW-0963">Cytoplasm</keyword>
<evidence type="ECO:0000256" key="4">
    <source>
        <dbReference type="ARBA" id="ARBA00022741"/>
    </source>
</evidence>
<dbReference type="NCBIfam" id="TIGR00436">
    <property type="entry name" value="era"/>
    <property type="match status" value="1"/>
</dbReference>
<feature type="region of interest" description="G1" evidence="8">
    <location>
        <begin position="15"/>
        <end position="22"/>
    </location>
</feature>
<feature type="domain" description="Era-type G" evidence="9">
    <location>
        <begin position="7"/>
        <end position="170"/>
    </location>
</feature>
<dbReference type="GO" id="GO:0043024">
    <property type="term" value="F:ribosomal small subunit binding"/>
    <property type="evidence" value="ECO:0007669"/>
    <property type="project" value="TreeGrafter"/>
</dbReference>
<reference evidence="10 11" key="1">
    <citation type="submission" date="2018-10" db="EMBL/GenBank/DDBJ databases">
        <title>Comparative functional genomics of the obligate endosymbiont Buchnera aphidicola.</title>
        <authorList>
            <person name="Chong R.A."/>
        </authorList>
    </citation>
    <scope>NUCLEOTIDE SEQUENCE [LARGE SCALE GENOMIC DNA]</scope>
    <source>
        <strain evidence="10 11">Tma</strain>
    </source>
</reference>
<keyword evidence="6 7" id="KW-0342">GTP-binding</keyword>
<keyword evidence="7" id="KW-0699">rRNA-binding</keyword>
<dbReference type="GO" id="GO:0003924">
    <property type="term" value="F:GTPase activity"/>
    <property type="evidence" value="ECO:0007669"/>
    <property type="project" value="UniProtKB-UniRule"/>
</dbReference>
<protein>
    <recommendedName>
        <fullName evidence="2 7">GTPase Era</fullName>
    </recommendedName>
</protein>
<dbReference type="CDD" id="cd04163">
    <property type="entry name" value="Era"/>
    <property type="match status" value="1"/>
</dbReference>
<dbReference type="Pfam" id="PF01926">
    <property type="entry name" value="MMR_HSR1"/>
    <property type="match status" value="1"/>
</dbReference>
<accession>A0A4D6YG61</accession>
<dbReference type="GO" id="GO:0070181">
    <property type="term" value="F:small ribosomal subunit rRNA binding"/>
    <property type="evidence" value="ECO:0007669"/>
    <property type="project" value="UniProtKB-UniRule"/>
</dbReference>
<sequence>MKKNITYCGHIGIIGRTNVGKSSILNKLINNKISITSKKSGTTINNIIGIKTIQQYQYIYIDTPGIEIKKKYFKKNILNKNNYLKLIIFVISTIKWLEPEEKILKILKKINISTILVINKIDYINNKKILLPFINKIKKKYNFIAIIPISAKTGENIDALNTIIKNNIPQSKYIYSKNEITPLSKKFLISEIIREKLIRFLNQEIPYLIKVIIESYYIDKFKICNIVASIFTKNLRQKKIIIGKNGKKIKMCHYLSKKDIEKLLNMKVKLYLKIKLFNLTQ</sequence>
<dbReference type="SUPFAM" id="SSF52540">
    <property type="entry name" value="P-loop containing nucleoside triphosphate hydrolases"/>
    <property type="match status" value="1"/>
</dbReference>
<gene>
    <name evidence="7" type="primary">era</name>
    <name evidence="10" type="ORF">D9V81_00900</name>
</gene>
<dbReference type="InterPro" id="IPR006073">
    <property type="entry name" value="GTP-bd"/>
</dbReference>
<dbReference type="GO" id="GO:0000028">
    <property type="term" value="P:ribosomal small subunit assembly"/>
    <property type="evidence" value="ECO:0007669"/>
    <property type="project" value="TreeGrafter"/>
</dbReference>
<evidence type="ECO:0000313" key="11">
    <source>
        <dbReference type="Proteomes" id="UP000298603"/>
    </source>
</evidence>
<evidence type="ECO:0000256" key="8">
    <source>
        <dbReference type="PROSITE-ProRule" id="PRU01050"/>
    </source>
</evidence>
<proteinExistence type="inferred from homology"/>
<dbReference type="InterPro" id="IPR005225">
    <property type="entry name" value="Small_GTP-bd"/>
</dbReference>
<feature type="binding site" evidence="7">
    <location>
        <begin position="15"/>
        <end position="22"/>
    </location>
    <ligand>
        <name>GTP</name>
        <dbReference type="ChEBI" id="CHEBI:37565"/>
    </ligand>
</feature>
<dbReference type="InterPro" id="IPR027417">
    <property type="entry name" value="P-loop_NTPase"/>
</dbReference>
<feature type="region of interest" description="G2" evidence="8">
    <location>
        <begin position="41"/>
        <end position="45"/>
    </location>
</feature>
<comment type="subunit">
    <text evidence="7">Monomer.</text>
</comment>
<evidence type="ECO:0000259" key="9">
    <source>
        <dbReference type="PROSITE" id="PS51713"/>
    </source>
</evidence>
<dbReference type="EMBL" id="CP032996">
    <property type="protein sequence ID" value="QCI27173.1"/>
    <property type="molecule type" value="Genomic_DNA"/>
</dbReference>
<keyword evidence="11" id="KW-1185">Reference proteome</keyword>
<dbReference type="InterPro" id="IPR015946">
    <property type="entry name" value="KH_dom-like_a/b"/>
</dbReference>
<dbReference type="AlphaFoldDB" id="A0A4D6YG61"/>
<feature type="binding site" evidence="7">
    <location>
        <begin position="119"/>
        <end position="122"/>
    </location>
    <ligand>
        <name>GTP</name>
        <dbReference type="ChEBI" id="CHEBI:37565"/>
    </ligand>
</feature>
<dbReference type="HAMAP" id="MF_00367">
    <property type="entry name" value="GTPase_Era"/>
    <property type="match status" value="1"/>
</dbReference>
<comment type="function">
    <text evidence="7">An essential GTPase that binds both GDP and GTP, with rapid nucleotide exchange. Plays a role in 16S rRNA processing and 30S ribosomal subunit biogenesis and possibly also in cell cycle regulation and energy metabolism.</text>
</comment>
<feature type="region of interest" description="G4" evidence="8">
    <location>
        <begin position="119"/>
        <end position="122"/>
    </location>
</feature>
<evidence type="ECO:0000256" key="5">
    <source>
        <dbReference type="ARBA" id="ARBA00022884"/>
    </source>
</evidence>
<feature type="region of interest" description="G5" evidence="8">
    <location>
        <begin position="149"/>
        <end position="151"/>
    </location>
</feature>
<comment type="similarity">
    <text evidence="1 7 8">Belongs to the TRAFAC class TrmE-Era-EngA-EngB-Septin-like GTPase superfamily. Era GTPase family.</text>
</comment>
<keyword evidence="3 7" id="KW-0690">Ribosome biogenesis</keyword>
<dbReference type="InterPro" id="IPR004044">
    <property type="entry name" value="KH_dom_type_2"/>
</dbReference>
<dbReference type="Pfam" id="PF07650">
    <property type="entry name" value="KH_2"/>
    <property type="match status" value="1"/>
</dbReference>
<dbReference type="NCBIfam" id="TIGR00231">
    <property type="entry name" value="small_GTP"/>
    <property type="match status" value="1"/>
</dbReference>
<comment type="subcellular location">
    <subcellularLocation>
        <location evidence="7">Cytoplasm</location>
    </subcellularLocation>
    <subcellularLocation>
        <location evidence="7">Cell membrane</location>
        <topology evidence="7">Peripheral membrane protein</topology>
    </subcellularLocation>
</comment>
<evidence type="ECO:0000256" key="7">
    <source>
        <dbReference type="HAMAP-Rule" id="MF_00367"/>
    </source>
</evidence>
<feature type="region of interest" description="G3" evidence="8">
    <location>
        <begin position="62"/>
        <end position="65"/>
    </location>
</feature>
<dbReference type="InterPro" id="IPR030388">
    <property type="entry name" value="G_ERA_dom"/>
</dbReference>
<dbReference type="PROSITE" id="PS51713">
    <property type="entry name" value="G_ERA"/>
    <property type="match status" value="1"/>
</dbReference>